<evidence type="ECO:0000313" key="2">
    <source>
        <dbReference type="Proteomes" id="UP000824120"/>
    </source>
</evidence>
<organism evidence="1 2">
    <name type="scientific">Solanum commersonii</name>
    <name type="common">Commerson's wild potato</name>
    <name type="synonym">Commerson's nightshade</name>
    <dbReference type="NCBI Taxonomy" id="4109"/>
    <lineage>
        <taxon>Eukaryota</taxon>
        <taxon>Viridiplantae</taxon>
        <taxon>Streptophyta</taxon>
        <taxon>Embryophyta</taxon>
        <taxon>Tracheophyta</taxon>
        <taxon>Spermatophyta</taxon>
        <taxon>Magnoliopsida</taxon>
        <taxon>eudicotyledons</taxon>
        <taxon>Gunneridae</taxon>
        <taxon>Pentapetalae</taxon>
        <taxon>asterids</taxon>
        <taxon>lamiids</taxon>
        <taxon>Solanales</taxon>
        <taxon>Solanaceae</taxon>
        <taxon>Solanoideae</taxon>
        <taxon>Solaneae</taxon>
        <taxon>Solanum</taxon>
    </lineage>
</organism>
<evidence type="ECO:0000313" key="1">
    <source>
        <dbReference type="EMBL" id="KAG5632269.1"/>
    </source>
</evidence>
<accession>A0A9J6B658</accession>
<protein>
    <submittedName>
        <fullName evidence="1">Uncharacterized protein</fullName>
    </submittedName>
</protein>
<sequence length="84" mass="9413">MSSYEGVHQGVFLATLVSIEHLISLGSIFPQVLSHVGNVEQACLKTYKYSSNRSCHQYSGDNIALWGEYQFNEGHRLFSTYPGL</sequence>
<dbReference type="Proteomes" id="UP000824120">
    <property type="component" value="Chromosome 1"/>
</dbReference>
<gene>
    <name evidence="1" type="ORF">H5410_003986</name>
</gene>
<dbReference type="EMBL" id="JACXVP010000001">
    <property type="protein sequence ID" value="KAG5632269.1"/>
    <property type="molecule type" value="Genomic_DNA"/>
</dbReference>
<keyword evidence="2" id="KW-1185">Reference proteome</keyword>
<comment type="caution">
    <text evidence="1">The sequence shown here is derived from an EMBL/GenBank/DDBJ whole genome shotgun (WGS) entry which is preliminary data.</text>
</comment>
<reference evidence="1 2" key="1">
    <citation type="submission" date="2020-09" db="EMBL/GenBank/DDBJ databases">
        <title>De no assembly of potato wild relative species, Solanum commersonii.</title>
        <authorList>
            <person name="Cho K."/>
        </authorList>
    </citation>
    <scope>NUCLEOTIDE SEQUENCE [LARGE SCALE GENOMIC DNA]</scope>
    <source>
        <strain evidence="1">LZ3.2</strain>
        <tissue evidence="1">Leaf</tissue>
    </source>
</reference>
<name>A0A9J6B658_SOLCO</name>
<proteinExistence type="predicted"/>
<dbReference type="AlphaFoldDB" id="A0A9J6B658"/>